<dbReference type="SUPFAM" id="SSF50978">
    <property type="entry name" value="WD40 repeat-like"/>
    <property type="match status" value="1"/>
</dbReference>
<evidence type="ECO:0000313" key="1">
    <source>
        <dbReference type="Proteomes" id="UP000035681"/>
    </source>
</evidence>
<sequence>ISLDLNGYVSLDKDFSSRQSIDDLEDKKKKKLERSKKLEELLLLGGDDDSSSRYSNAELLKITKKKKRTTEKIIKTDFSILIEDQTNKTMDDSSCSFFPPQTPVKNRKMDDKVLVPGTPDDKSGIANSKKNLKRKITIDDNFSDELEQNIAKKTCIDKEAGEDIVTEEINDKKQLPVEECSSEVKIEEKTFELRRSPRKKKVGCLLKTPDAKKKTVNKSNDIVHETPSFKMKTTRRKSNETYKISVLAQTNPVAKTPYTRSQASSNGQIIDCSTRSNSSFSFPSSSLSKSNLPKSTSLFLLTKTVTRSRSKNNGQIKPKPPIDFSELFTNNDIEKRYNIRLNKIFKEVKKGEISHNDVYYGKNTNRTNIFSDEVIDKLRTSPRKKAEIAKNRTGRAIENSNQLNFSHQLLNTKNHGLSEYSKKPSKQETGSFIVKKALSSPTRTSQLVYLKMDKLIKEITCLQEWSLSTASIIQENSSEINDALVYNLPFVPRNPFKIAVLKNSESIVTVTPDRVMRVNNIKDDKLILKSIIKLKQDILHDQAILQFSESGHLILITRSFGFLDIFDINGVFKNTIKISNNTKSIFDSISCIQSVKLEDDYWTDKVYILQCNGSFICTKLAGDGKIETVFNMTIQSNGYINNFYYSSKYNILITSSIFLKSKERHDKELSVIDNYGVNVYRNSTTNGESFDLFLGSNKVATKFDSFMNLISSFYKFDSIITFLTNSEETCLISLTNLGKVIIVSIPSMKILQILDPTILLKESNIFVSVLYNEDNEITLLVNNGEIYQGNYEEISEDIISGKIKTTLNNCLALSKGNVNKVICFNGINAPNSFSIDKKDSSLNISLFFVFFLWIFGLFQKLYLLLCKFFQKKIHTIDVEYNSKKIDLSINTIKNTTFEIYLEKLLFQKNYEKAKELAKEHNCFDIDNINKFQWNDAKEPSDELLSILNEIKDKEWVVNECLKCNFSNYDFQVKLKEICNELKSKIPDELKFLVSHNNLIFELGEWEDIEKFNQVKHMSLLDLGIFMLQEERIDMFKELLKSYKKLLRPYILIMLDYIPESVNPRQYIEILPKIKGQNEVEIDPYLFLNEFNEKEIEYFEKEKNLILNSWNVIMKKNISIIPYYLEGKNQHTTCFDWLKKRVLQIDEKCGLANYSMRLSEIATERGFVEMEVYIMHCYFYLQYLLKLNGGVSLTLETFLNIDSQIVAKSVIKHMSPVNIIENIPLLVKIFSYFEGKNMNSCAEKDMALIIEYCSQTSMSALDIMTTNFPNFLTYKSIEKCFYASNLKGKPLIDECQKYKIEKEVRSALIIFNQHGVTPMFSQIIDARKNHGKAWNLLMMLIRNSECLSEQDWKYMIMDVNDIRTVIFDKILTFERVNELLLDEMVELIEKISPEKIPIHLIRNDGNLSDEKINQILLAKSNHYLNMSLPDINDENLIFAERVLNIIPNDINKDQFNLQKKQLEKVKLALKLGCKRIPAQIMFCNGEELLRELIFINDNYKKVDKLTDLGNLFDIEDSKAKVIAMCIERGIEMEDIYTLKTYIEELREISRNLSIVFNACILLWKSKILPNMKEEIMACIFLNCTSENEIIIAFDIMNSDVVESNNGIEKSNSLWLVNDFIYN</sequence>
<dbReference type="PANTHER" id="PTHR15922:SF2">
    <property type="entry name" value="NBAS SUBUNIT OF NRZ TETHERING COMPLEX"/>
    <property type="match status" value="1"/>
</dbReference>
<organism evidence="1 2">
    <name type="scientific">Strongyloides stercoralis</name>
    <name type="common">Threadworm</name>
    <dbReference type="NCBI Taxonomy" id="6248"/>
    <lineage>
        <taxon>Eukaryota</taxon>
        <taxon>Metazoa</taxon>
        <taxon>Ecdysozoa</taxon>
        <taxon>Nematoda</taxon>
        <taxon>Chromadorea</taxon>
        <taxon>Rhabditida</taxon>
        <taxon>Tylenchina</taxon>
        <taxon>Panagrolaimomorpha</taxon>
        <taxon>Strongyloidoidea</taxon>
        <taxon>Strongyloididae</taxon>
        <taxon>Strongyloides</taxon>
    </lineage>
</organism>
<evidence type="ECO:0000313" key="2">
    <source>
        <dbReference type="WBParaSite" id="TCONS_00011738.p1"/>
    </source>
</evidence>
<name>A0AAF5DHX7_STRER</name>
<dbReference type="Proteomes" id="UP000035681">
    <property type="component" value="Unplaced"/>
</dbReference>
<dbReference type="GO" id="GO:0070939">
    <property type="term" value="C:Dsl1/NZR complex"/>
    <property type="evidence" value="ECO:0007669"/>
    <property type="project" value="TreeGrafter"/>
</dbReference>
<dbReference type="WBParaSite" id="TCONS_00011738.p1">
    <property type="protein sequence ID" value="TCONS_00011738.p1"/>
    <property type="gene ID" value="XLOC_006531"/>
</dbReference>
<dbReference type="GO" id="GO:0006890">
    <property type="term" value="P:retrograde vesicle-mediated transport, Golgi to endoplasmic reticulum"/>
    <property type="evidence" value="ECO:0007669"/>
    <property type="project" value="TreeGrafter"/>
</dbReference>
<reference evidence="2" key="1">
    <citation type="submission" date="2024-02" db="UniProtKB">
        <authorList>
            <consortium name="WormBaseParasite"/>
        </authorList>
    </citation>
    <scope>IDENTIFICATION</scope>
</reference>
<keyword evidence="1" id="KW-1185">Reference proteome</keyword>
<proteinExistence type="predicted"/>
<protein>
    <submittedName>
        <fullName evidence="2">Shugoshin C-terminal domain-containing protein</fullName>
    </submittedName>
</protein>
<dbReference type="AlphaFoldDB" id="A0AAF5DHX7"/>
<dbReference type="InterPro" id="IPR036322">
    <property type="entry name" value="WD40_repeat_dom_sf"/>
</dbReference>
<dbReference type="PANTHER" id="PTHR15922">
    <property type="entry name" value="NEUROBLASTOMA-AMPLIFIED SEQUENCE"/>
    <property type="match status" value="1"/>
</dbReference>
<accession>A0AAF5DHX7</accession>
<dbReference type="GO" id="GO:0000149">
    <property type="term" value="F:SNARE binding"/>
    <property type="evidence" value="ECO:0007669"/>
    <property type="project" value="TreeGrafter"/>
</dbReference>